<sequence>MMKYSIREEAALCSVEQQFDGMKRRDEAHAAMQDANDQQRQRIKSLETEIEGYKKQIAKEEEHNEKLTLVLTSVRWTSRQQEVT</sequence>
<dbReference type="GO" id="GO:0035082">
    <property type="term" value="P:axoneme assembly"/>
    <property type="evidence" value="ECO:0007669"/>
    <property type="project" value="InterPro"/>
</dbReference>
<dbReference type="OrthoDB" id="188741at2759"/>
<organism evidence="2 3">
    <name type="scientific">Bugula neritina</name>
    <name type="common">Brown bryozoan</name>
    <name type="synonym">Sertularia neritina</name>
    <dbReference type="NCBI Taxonomy" id="10212"/>
    <lineage>
        <taxon>Eukaryota</taxon>
        <taxon>Metazoa</taxon>
        <taxon>Spiralia</taxon>
        <taxon>Lophotrochozoa</taxon>
        <taxon>Bryozoa</taxon>
        <taxon>Gymnolaemata</taxon>
        <taxon>Cheilostomatida</taxon>
        <taxon>Flustrina</taxon>
        <taxon>Buguloidea</taxon>
        <taxon>Bugulidae</taxon>
        <taxon>Bugula</taxon>
    </lineage>
</organism>
<comment type="caution">
    <text evidence="2">The sequence shown here is derived from an EMBL/GenBank/DDBJ whole genome shotgun (WGS) entry which is preliminary data.</text>
</comment>
<dbReference type="AlphaFoldDB" id="A0A7J7KQ68"/>
<accession>A0A7J7KQ68</accession>
<gene>
    <name evidence="2" type="ORF">EB796_001429</name>
</gene>
<dbReference type="Proteomes" id="UP000593567">
    <property type="component" value="Unassembled WGS sequence"/>
</dbReference>
<dbReference type="PANTHER" id="PTHR16275:SF8">
    <property type="entry name" value="COILED-COIL DOMAIN-CONTAINING PROTEIN 40"/>
    <property type="match status" value="1"/>
</dbReference>
<evidence type="ECO:0000256" key="1">
    <source>
        <dbReference type="SAM" id="Coils"/>
    </source>
</evidence>
<name>A0A7J7KQ68_BUGNE</name>
<dbReference type="GO" id="GO:0005737">
    <property type="term" value="C:cytoplasm"/>
    <property type="evidence" value="ECO:0007669"/>
    <property type="project" value="TreeGrafter"/>
</dbReference>
<evidence type="ECO:0000313" key="3">
    <source>
        <dbReference type="Proteomes" id="UP000593567"/>
    </source>
</evidence>
<dbReference type="EMBL" id="VXIV02000163">
    <property type="protein sequence ID" value="KAF6040312.1"/>
    <property type="molecule type" value="Genomic_DNA"/>
</dbReference>
<keyword evidence="3" id="KW-1185">Reference proteome</keyword>
<dbReference type="PANTHER" id="PTHR16275">
    <property type="entry name" value="COILED-COIL DOMAIN-CONTAINING PROTEIN 40"/>
    <property type="match status" value="1"/>
</dbReference>
<keyword evidence="1" id="KW-0175">Coiled coil</keyword>
<proteinExistence type="predicted"/>
<reference evidence="2" key="1">
    <citation type="submission" date="2020-06" db="EMBL/GenBank/DDBJ databases">
        <title>Draft genome of Bugula neritina, a colonial animal packing powerful symbionts and potential medicines.</title>
        <authorList>
            <person name="Rayko M."/>
        </authorList>
    </citation>
    <scope>NUCLEOTIDE SEQUENCE [LARGE SCALE GENOMIC DNA]</scope>
    <source>
        <strain evidence="2">Kwan_BN1</strain>
    </source>
</reference>
<evidence type="ECO:0000313" key="2">
    <source>
        <dbReference type="EMBL" id="KAF6040312.1"/>
    </source>
</evidence>
<protein>
    <submittedName>
        <fullName evidence="2">CCDC40</fullName>
    </submittedName>
</protein>
<dbReference type="InterPro" id="IPR037386">
    <property type="entry name" value="CCDC40"/>
</dbReference>
<feature type="coiled-coil region" evidence="1">
    <location>
        <begin position="29"/>
        <end position="70"/>
    </location>
</feature>